<dbReference type="Gene3D" id="6.10.140.2220">
    <property type="match status" value="1"/>
</dbReference>
<evidence type="ECO:0000256" key="4">
    <source>
        <dbReference type="PROSITE-ProRule" id="PRU00134"/>
    </source>
</evidence>
<evidence type="ECO:0000256" key="2">
    <source>
        <dbReference type="ARBA" id="ARBA00022771"/>
    </source>
</evidence>
<dbReference type="AlphaFoldDB" id="A0A8J4EWY3"/>
<dbReference type="InterPro" id="IPR002893">
    <property type="entry name" value="Znf_MYND"/>
</dbReference>
<dbReference type="EMBL" id="BNCO01000009">
    <property type="protein sequence ID" value="GIL50441.1"/>
    <property type="molecule type" value="Genomic_DNA"/>
</dbReference>
<dbReference type="Pfam" id="PF01753">
    <property type="entry name" value="zf-MYND"/>
    <property type="match status" value="1"/>
</dbReference>
<dbReference type="Proteomes" id="UP000747399">
    <property type="component" value="Unassembled WGS sequence"/>
</dbReference>
<dbReference type="PROSITE" id="PS01360">
    <property type="entry name" value="ZF_MYND_1"/>
    <property type="match status" value="1"/>
</dbReference>
<comment type="caution">
    <text evidence="6">The sequence shown here is derived from an EMBL/GenBank/DDBJ whole genome shotgun (WGS) entry which is preliminary data.</text>
</comment>
<reference evidence="6" key="1">
    <citation type="journal article" date="2021" name="Proc. Natl. Acad. Sci. U.S.A.">
        <title>Three genomes in the algal genus Volvox reveal the fate of a haploid sex-determining region after a transition to homothallism.</title>
        <authorList>
            <person name="Yamamoto K."/>
            <person name="Hamaji T."/>
            <person name="Kawai-Toyooka H."/>
            <person name="Matsuzaki R."/>
            <person name="Takahashi F."/>
            <person name="Nishimura Y."/>
            <person name="Kawachi M."/>
            <person name="Noguchi H."/>
            <person name="Minakuchi Y."/>
            <person name="Umen J.G."/>
            <person name="Toyoda A."/>
            <person name="Nozaki H."/>
        </authorList>
    </citation>
    <scope>NUCLEOTIDE SEQUENCE</scope>
    <source>
        <strain evidence="6">NIES-3780</strain>
    </source>
</reference>
<evidence type="ECO:0000256" key="3">
    <source>
        <dbReference type="ARBA" id="ARBA00022833"/>
    </source>
</evidence>
<keyword evidence="2 4" id="KW-0863">Zinc-finger</keyword>
<gene>
    <name evidence="6" type="ORF">Vafri_6563</name>
</gene>
<evidence type="ECO:0000313" key="6">
    <source>
        <dbReference type="EMBL" id="GIL50441.1"/>
    </source>
</evidence>
<proteinExistence type="predicted"/>
<protein>
    <recommendedName>
        <fullName evidence="5">MYND-type domain-containing protein</fullName>
    </recommendedName>
</protein>
<feature type="non-terminal residue" evidence="6">
    <location>
        <position position="1"/>
    </location>
</feature>
<evidence type="ECO:0000256" key="1">
    <source>
        <dbReference type="ARBA" id="ARBA00022723"/>
    </source>
</evidence>
<name>A0A8J4EWY3_9CHLO</name>
<keyword evidence="1" id="KW-0479">Metal-binding</keyword>
<dbReference type="PROSITE" id="PS50865">
    <property type="entry name" value="ZF_MYND_2"/>
    <property type="match status" value="1"/>
</dbReference>
<dbReference type="GO" id="GO:0008270">
    <property type="term" value="F:zinc ion binding"/>
    <property type="evidence" value="ECO:0007669"/>
    <property type="project" value="UniProtKB-KW"/>
</dbReference>
<keyword evidence="3" id="KW-0862">Zinc</keyword>
<keyword evidence="7" id="KW-1185">Reference proteome</keyword>
<sequence>AAPAAAVLVAGCSYTGCTSLAGASEVLQGRAMICRCERVSYCSSTCQMLDWMSGHHQVCKMRPRKNEPTVQVRGAPATDAAVAESIGAPAAGSAARSSFGRKSLVTRR</sequence>
<dbReference type="SUPFAM" id="SSF144232">
    <property type="entry name" value="HIT/MYND zinc finger-like"/>
    <property type="match status" value="1"/>
</dbReference>
<feature type="domain" description="MYND-type" evidence="5">
    <location>
        <begin position="12"/>
        <end position="59"/>
    </location>
</feature>
<accession>A0A8J4EWY3</accession>
<evidence type="ECO:0000259" key="5">
    <source>
        <dbReference type="PROSITE" id="PS50865"/>
    </source>
</evidence>
<evidence type="ECO:0000313" key="7">
    <source>
        <dbReference type="Proteomes" id="UP000747399"/>
    </source>
</evidence>
<organism evidence="6 7">
    <name type="scientific">Volvox africanus</name>
    <dbReference type="NCBI Taxonomy" id="51714"/>
    <lineage>
        <taxon>Eukaryota</taxon>
        <taxon>Viridiplantae</taxon>
        <taxon>Chlorophyta</taxon>
        <taxon>core chlorophytes</taxon>
        <taxon>Chlorophyceae</taxon>
        <taxon>CS clade</taxon>
        <taxon>Chlamydomonadales</taxon>
        <taxon>Volvocaceae</taxon>
        <taxon>Volvox</taxon>
    </lineage>
</organism>